<feature type="transmembrane region" description="Helical" evidence="6">
    <location>
        <begin position="413"/>
        <end position="434"/>
    </location>
</feature>
<dbReference type="NCBIfam" id="TIGR00797">
    <property type="entry name" value="matE"/>
    <property type="match status" value="1"/>
</dbReference>
<evidence type="ECO:0000313" key="8">
    <source>
        <dbReference type="Proteomes" id="UP000257109"/>
    </source>
</evidence>
<feature type="transmembrane region" description="Helical" evidence="6">
    <location>
        <begin position="508"/>
        <end position="533"/>
    </location>
</feature>
<feature type="transmembrane region" description="Helical" evidence="6">
    <location>
        <begin position="440"/>
        <end position="462"/>
    </location>
</feature>
<sequence>MRTRKLSCREMMGKEEVAPLLRKSEMAPLEDAFWVELKRVGSMAAPMVAATMSQYLVEVVSMMMVGHLGVLVSFSGVAIATSFAEVTGYCVALGMAGALETLCGQTYGAEEFTEIGNYTCCAIITLLLVCLPISLLWMFMDKILWLLGQDPEISHAAHEYCVGLIPALFGFAVLQCQIRYFQTQSMIFPMVFSSIAVLCLHVPICWCLVFKLGLGHVGGAYAIAVSYWLNVIGLGIYMKYSPACEKTKIVFSINALLSIPEFCKFAIPSGLIFEMWSFELLTLVAGLLPNPQLQTSVLSVCLNTTTLHYIIPYAVGASASTRISNELGAGNPKAAQGIVCVVVILGIADAVIVSTFLVCCRHILGYAYSNDKEVIDSVADIVPIICGSITADSLIGALSGIARGGGFQQIGAYVNLGAYYLVGVPLAFLLGFVLHFNAKGLWMGSLTGSILQVIILAVVTVLTDWQKEATKARERIMEKSINAHNGLLCLHLYVAASLYFNILEISSLHYFIPYGIGVAVKHGMLCSVITPFLKLKNMVTLSRQVVVGKMKQI</sequence>
<dbReference type="InterPro" id="IPR002528">
    <property type="entry name" value="MATE_fam"/>
</dbReference>
<comment type="caution">
    <text evidence="7">The sequence shown here is derived from an EMBL/GenBank/DDBJ whole genome shotgun (WGS) entry which is preliminary data.</text>
</comment>
<keyword evidence="4 6" id="KW-1133">Transmembrane helix</keyword>
<gene>
    <name evidence="7" type="primary">DTX9</name>
    <name evidence="7" type="ORF">CR513_58848</name>
</gene>
<evidence type="ECO:0000256" key="2">
    <source>
        <dbReference type="ARBA" id="ARBA00010199"/>
    </source>
</evidence>
<dbReference type="InterPro" id="IPR045069">
    <property type="entry name" value="MATE_euk"/>
</dbReference>
<dbReference type="Pfam" id="PF01554">
    <property type="entry name" value="MatE"/>
    <property type="match status" value="2"/>
</dbReference>
<evidence type="ECO:0000313" key="7">
    <source>
        <dbReference type="EMBL" id="RDX62781.1"/>
    </source>
</evidence>
<evidence type="ECO:0000256" key="1">
    <source>
        <dbReference type="ARBA" id="ARBA00004141"/>
    </source>
</evidence>
<dbReference type="CDD" id="cd13132">
    <property type="entry name" value="MATE_eukaryotic"/>
    <property type="match status" value="1"/>
</dbReference>
<evidence type="ECO:0000256" key="5">
    <source>
        <dbReference type="ARBA" id="ARBA00023136"/>
    </source>
</evidence>
<feature type="transmembrane region" description="Helical" evidence="6">
    <location>
        <begin position="249"/>
        <end position="273"/>
    </location>
</feature>
<feature type="transmembrane region" description="Helical" evidence="6">
    <location>
        <begin position="218"/>
        <end position="237"/>
    </location>
</feature>
<comment type="similarity">
    <text evidence="2 6">Belongs to the multi antimicrobial extrusion (MATE) (TC 2.A.66.1) family.</text>
</comment>
<protein>
    <recommendedName>
        <fullName evidence="6">Protein DETOXIFICATION</fullName>
    </recommendedName>
    <alternativeName>
        <fullName evidence="6">Multidrug and toxic compound extrusion protein</fullName>
    </alternativeName>
</protein>
<comment type="subcellular location">
    <subcellularLocation>
        <location evidence="1">Membrane</location>
        <topology evidence="1">Multi-pass membrane protein</topology>
    </subcellularLocation>
</comment>
<feature type="transmembrane region" description="Helical" evidence="6">
    <location>
        <begin position="86"/>
        <end position="103"/>
    </location>
</feature>
<keyword evidence="5 6" id="KW-0472">Membrane</keyword>
<feature type="transmembrane region" description="Helical" evidence="6">
    <location>
        <begin position="55"/>
        <end position="80"/>
    </location>
</feature>
<feature type="transmembrane region" description="Helical" evidence="6">
    <location>
        <begin position="115"/>
        <end position="137"/>
    </location>
</feature>
<reference evidence="7" key="1">
    <citation type="submission" date="2018-05" db="EMBL/GenBank/DDBJ databases">
        <title>Draft genome of Mucuna pruriens seed.</title>
        <authorList>
            <person name="Nnadi N.E."/>
            <person name="Vos R."/>
            <person name="Hasami M.H."/>
            <person name="Devisetty U.K."/>
            <person name="Aguiy J.C."/>
        </authorList>
    </citation>
    <scope>NUCLEOTIDE SEQUENCE [LARGE SCALE GENOMIC DNA]</scope>
    <source>
        <strain evidence="7">JCA_2017</strain>
    </source>
</reference>
<feature type="transmembrane region" description="Helical" evidence="6">
    <location>
        <begin position="381"/>
        <end position="401"/>
    </location>
</feature>
<dbReference type="GO" id="GO:1990961">
    <property type="term" value="P:xenobiotic detoxification by transmembrane export across the plasma membrane"/>
    <property type="evidence" value="ECO:0007669"/>
    <property type="project" value="InterPro"/>
</dbReference>
<feature type="transmembrane region" description="Helical" evidence="6">
    <location>
        <begin position="157"/>
        <end position="174"/>
    </location>
</feature>
<dbReference type="GO" id="GO:0042910">
    <property type="term" value="F:xenobiotic transmembrane transporter activity"/>
    <property type="evidence" value="ECO:0007669"/>
    <property type="project" value="InterPro"/>
</dbReference>
<accession>A0A371E9T2</accession>
<feature type="transmembrane region" description="Helical" evidence="6">
    <location>
        <begin position="483"/>
        <end position="502"/>
    </location>
</feature>
<name>A0A371E9T2_MUCPR</name>
<dbReference type="OrthoDB" id="2126698at2759"/>
<feature type="transmembrane region" description="Helical" evidence="6">
    <location>
        <begin position="186"/>
        <end position="212"/>
    </location>
</feature>
<dbReference type="GO" id="GO:0016020">
    <property type="term" value="C:membrane"/>
    <property type="evidence" value="ECO:0007669"/>
    <property type="project" value="UniProtKB-SubCell"/>
</dbReference>
<proteinExistence type="inferred from homology"/>
<evidence type="ECO:0000256" key="4">
    <source>
        <dbReference type="ARBA" id="ARBA00022989"/>
    </source>
</evidence>
<evidence type="ECO:0000256" key="3">
    <source>
        <dbReference type="ARBA" id="ARBA00022692"/>
    </source>
</evidence>
<feature type="non-terminal residue" evidence="7">
    <location>
        <position position="1"/>
    </location>
</feature>
<keyword evidence="3 6" id="KW-0812">Transmembrane</keyword>
<evidence type="ECO:0000256" key="6">
    <source>
        <dbReference type="RuleBase" id="RU004914"/>
    </source>
</evidence>
<dbReference type="PANTHER" id="PTHR11206">
    <property type="entry name" value="MULTIDRUG RESISTANCE PROTEIN"/>
    <property type="match status" value="1"/>
</dbReference>
<dbReference type="AlphaFoldDB" id="A0A371E9T2"/>
<keyword evidence="8" id="KW-1185">Reference proteome</keyword>
<dbReference type="GO" id="GO:0015297">
    <property type="term" value="F:antiporter activity"/>
    <property type="evidence" value="ECO:0007669"/>
    <property type="project" value="InterPro"/>
</dbReference>
<feature type="transmembrane region" description="Helical" evidence="6">
    <location>
        <begin position="337"/>
        <end position="369"/>
    </location>
</feature>
<dbReference type="Proteomes" id="UP000257109">
    <property type="component" value="Unassembled WGS sequence"/>
</dbReference>
<organism evidence="7 8">
    <name type="scientific">Mucuna pruriens</name>
    <name type="common">Velvet bean</name>
    <name type="synonym">Dolichos pruriens</name>
    <dbReference type="NCBI Taxonomy" id="157652"/>
    <lineage>
        <taxon>Eukaryota</taxon>
        <taxon>Viridiplantae</taxon>
        <taxon>Streptophyta</taxon>
        <taxon>Embryophyta</taxon>
        <taxon>Tracheophyta</taxon>
        <taxon>Spermatophyta</taxon>
        <taxon>Magnoliopsida</taxon>
        <taxon>eudicotyledons</taxon>
        <taxon>Gunneridae</taxon>
        <taxon>Pentapetalae</taxon>
        <taxon>rosids</taxon>
        <taxon>fabids</taxon>
        <taxon>Fabales</taxon>
        <taxon>Fabaceae</taxon>
        <taxon>Papilionoideae</taxon>
        <taxon>50 kb inversion clade</taxon>
        <taxon>NPAAA clade</taxon>
        <taxon>indigoferoid/millettioid clade</taxon>
        <taxon>Phaseoleae</taxon>
        <taxon>Mucuna</taxon>
    </lineage>
</organism>
<feature type="transmembrane region" description="Helical" evidence="6">
    <location>
        <begin position="293"/>
        <end position="316"/>
    </location>
</feature>
<dbReference type="EMBL" id="QJKJ01015284">
    <property type="protein sequence ID" value="RDX62781.1"/>
    <property type="molecule type" value="Genomic_DNA"/>
</dbReference>